<evidence type="ECO:0000256" key="1">
    <source>
        <dbReference type="SAM" id="MobiDB-lite"/>
    </source>
</evidence>
<feature type="region of interest" description="Disordered" evidence="1">
    <location>
        <begin position="71"/>
        <end position="91"/>
    </location>
</feature>
<dbReference type="Proteomes" id="UP000036681">
    <property type="component" value="Unplaced"/>
</dbReference>
<reference evidence="3" key="1">
    <citation type="submission" date="2023-03" db="UniProtKB">
        <authorList>
            <consortium name="WormBaseParasite"/>
        </authorList>
    </citation>
    <scope>IDENTIFICATION</scope>
</reference>
<accession>A0A9J2PJC0</accession>
<feature type="compositionally biased region" description="Basic residues" evidence="1">
    <location>
        <begin position="81"/>
        <end position="91"/>
    </location>
</feature>
<name>A0A9J2PJC0_ASCLU</name>
<sequence length="91" mass="10474">MAYLKYPKIRNSSLRDCQLEASGKCAPSALLFAVLLFFFSSPADEPSSITHEKQNTKHWQIVIFYQQSPARPKKCPEKSRGKIRRGARYVR</sequence>
<evidence type="ECO:0000313" key="2">
    <source>
        <dbReference type="Proteomes" id="UP000036681"/>
    </source>
</evidence>
<dbReference type="WBParaSite" id="ALUE_0000969101-mRNA-1">
    <property type="protein sequence ID" value="ALUE_0000969101-mRNA-1"/>
    <property type="gene ID" value="ALUE_0000969101"/>
</dbReference>
<protein>
    <submittedName>
        <fullName evidence="3">Secreted protein</fullName>
    </submittedName>
</protein>
<evidence type="ECO:0000313" key="3">
    <source>
        <dbReference type="WBParaSite" id="ALUE_0000969101-mRNA-1"/>
    </source>
</evidence>
<organism evidence="2 3">
    <name type="scientific">Ascaris lumbricoides</name>
    <name type="common">Giant roundworm</name>
    <dbReference type="NCBI Taxonomy" id="6252"/>
    <lineage>
        <taxon>Eukaryota</taxon>
        <taxon>Metazoa</taxon>
        <taxon>Ecdysozoa</taxon>
        <taxon>Nematoda</taxon>
        <taxon>Chromadorea</taxon>
        <taxon>Rhabditida</taxon>
        <taxon>Spirurina</taxon>
        <taxon>Ascaridomorpha</taxon>
        <taxon>Ascaridoidea</taxon>
        <taxon>Ascarididae</taxon>
        <taxon>Ascaris</taxon>
    </lineage>
</organism>
<keyword evidence="2" id="KW-1185">Reference proteome</keyword>
<proteinExistence type="predicted"/>
<dbReference type="AlphaFoldDB" id="A0A9J2PJC0"/>